<keyword evidence="4" id="KW-1185">Reference proteome</keyword>
<comment type="caution">
    <text evidence="3">The sequence shown here is derived from an EMBL/GenBank/DDBJ whole genome shotgun (WGS) entry which is preliminary data.</text>
</comment>
<keyword evidence="1" id="KW-0175">Coiled coil</keyword>
<name>A0A6L5X4S4_9FIRM</name>
<dbReference type="RefSeq" id="WP_154522525.1">
    <property type="nucleotide sequence ID" value="NZ_JAXEDB010000050.1"/>
</dbReference>
<gene>
    <name evidence="3" type="ORF">FYJ35_02150</name>
</gene>
<evidence type="ECO:0000256" key="1">
    <source>
        <dbReference type="SAM" id="Coils"/>
    </source>
</evidence>
<reference evidence="3 4" key="1">
    <citation type="submission" date="2019-08" db="EMBL/GenBank/DDBJ databases">
        <title>In-depth cultivation of the pig gut microbiome towards novel bacterial diversity and tailored functional studies.</title>
        <authorList>
            <person name="Wylensek D."/>
            <person name="Hitch T.C.A."/>
            <person name="Clavel T."/>
        </authorList>
    </citation>
    <scope>NUCLEOTIDE SEQUENCE [LARGE SCALE GENOMIC DNA]</scope>
    <source>
        <strain evidence="3 4">Oil+RF-744-WCA-WT-11</strain>
    </source>
</reference>
<organism evidence="3 4">
    <name type="scientific">Porcincola intestinalis</name>
    <dbReference type="NCBI Taxonomy" id="2606632"/>
    <lineage>
        <taxon>Bacteria</taxon>
        <taxon>Bacillati</taxon>
        <taxon>Bacillota</taxon>
        <taxon>Clostridia</taxon>
        <taxon>Lachnospirales</taxon>
        <taxon>Lachnospiraceae</taxon>
        <taxon>Porcincola</taxon>
    </lineage>
</organism>
<proteinExistence type="predicted"/>
<feature type="coiled-coil region" evidence="1">
    <location>
        <begin position="5"/>
        <end position="39"/>
    </location>
</feature>
<feature type="region of interest" description="Disordered" evidence="2">
    <location>
        <begin position="82"/>
        <end position="114"/>
    </location>
</feature>
<evidence type="ECO:0000313" key="3">
    <source>
        <dbReference type="EMBL" id="MSS13854.1"/>
    </source>
</evidence>
<dbReference type="EMBL" id="VULZ01000002">
    <property type="protein sequence ID" value="MSS13854.1"/>
    <property type="molecule type" value="Genomic_DNA"/>
</dbReference>
<accession>A0A6L5X4S4</accession>
<evidence type="ECO:0000313" key="4">
    <source>
        <dbReference type="Proteomes" id="UP000481852"/>
    </source>
</evidence>
<protein>
    <submittedName>
        <fullName evidence="3">Uncharacterized protein</fullName>
    </submittedName>
</protein>
<dbReference type="AlphaFoldDB" id="A0A6L5X4S4"/>
<sequence>MDEELKRIEEEIRKAKERRQALEDRKNRRMKQIRAKQERDRAFWLKKMSAVLDRTLSEMKGKTYFYEVTQEQIAYALKKGGIPETVPGDTQKKAANEAAKAGSGTGAEKKEAGR</sequence>
<dbReference type="Proteomes" id="UP000481852">
    <property type="component" value="Unassembled WGS sequence"/>
</dbReference>
<evidence type="ECO:0000256" key="2">
    <source>
        <dbReference type="SAM" id="MobiDB-lite"/>
    </source>
</evidence>